<evidence type="ECO:0000259" key="7">
    <source>
        <dbReference type="PROSITE" id="PS50006"/>
    </source>
</evidence>
<dbReference type="SMART" id="SM00240">
    <property type="entry name" value="FHA"/>
    <property type="match status" value="1"/>
</dbReference>
<dbReference type="SUPFAM" id="SSF56112">
    <property type="entry name" value="Protein kinase-like (PK-like)"/>
    <property type="match status" value="1"/>
</dbReference>
<dbReference type="KEGG" id="hir:HETIRDRAFT_320067"/>
<dbReference type="CDD" id="cd00060">
    <property type="entry name" value="FHA"/>
    <property type="match status" value="1"/>
</dbReference>
<dbReference type="RefSeq" id="XP_009547815.1">
    <property type="nucleotide sequence ID" value="XM_009549520.1"/>
</dbReference>
<dbReference type="Pfam" id="PF00069">
    <property type="entry name" value="Pkinase"/>
    <property type="match status" value="1"/>
</dbReference>
<dbReference type="PROSITE" id="PS00107">
    <property type="entry name" value="PROTEIN_KINASE_ATP"/>
    <property type="match status" value="1"/>
</dbReference>
<dbReference type="FunFam" id="1.10.510.10:FF:000571">
    <property type="entry name" value="Maternal embryonic leucine zipper kinase"/>
    <property type="match status" value="1"/>
</dbReference>
<protein>
    <submittedName>
        <fullName evidence="9">Uncharacterized protein</fullName>
    </submittedName>
</protein>
<dbReference type="SMART" id="SM00220">
    <property type="entry name" value="S_TKc"/>
    <property type="match status" value="1"/>
</dbReference>
<keyword evidence="5" id="KW-0418">Kinase</keyword>
<evidence type="ECO:0000313" key="9">
    <source>
        <dbReference type="EMBL" id="ETW81147.1"/>
    </source>
</evidence>
<dbReference type="PANTHER" id="PTHR24347">
    <property type="entry name" value="SERINE/THREONINE-PROTEIN KINASE"/>
    <property type="match status" value="1"/>
</dbReference>
<gene>
    <name evidence="9" type="ORF">HETIRDRAFT_320067</name>
</gene>
<comment type="similarity">
    <text evidence="1">Belongs to the protein kinase superfamily. CAMK Ser/Thr protein kinase family. CHEK2 subfamily.</text>
</comment>
<feature type="region of interest" description="Disordered" evidence="6">
    <location>
        <begin position="430"/>
        <end position="469"/>
    </location>
</feature>
<dbReference type="InterPro" id="IPR000719">
    <property type="entry name" value="Prot_kinase_dom"/>
</dbReference>
<proteinExistence type="inferred from homology"/>
<evidence type="ECO:0000256" key="5">
    <source>
        <dbReference type="RuleBase" id="RU000304"/>
    </source>
</evidence>
<keyword evidence="10" id="KW-1185">Reference proteome</keyword>
<dbReference type="Proteomes" id="UP000030671">
    <property type="component" value="Unassembled WGS sequence"/>
</dbReference>
<dbReference type="InterPro" id="IPR011009">
    <property type="entry name" value="Kinase-like_dom_sf"/>
</dbReference>
<dbReference type="FunFam" id="3.30.200.20:FF:000042">
    <property type="entry name" value="Aurora kinase A"/>
    <property type="match status" value="1"/>
</dbReference>
<dbReference type="Gene3D" id="1.10.510.10">
    <property type="entry name" value="Transferase(Phosphotransferase) domain 1"/>
    <property type="match status" value="1"/>
</dbReference>
<organism evidence="9 10">
    <name type="scientific">Heterobasidion irregulare (strain TC 32-1)</name>
    <dbReference type="NCBI Taxonomy" id="747525"/>
    <lineage>
        <taxon>Eukaryota</taxon>
        <taxon>Fungi</taxon>
        <taxon>Dikarya</taxon>
        <taxon>Basidiomycota</taxon>
        <taxon>Agaricomycotina</taxon>
        <taxon>Agaricomycetes</taxon>
        <taxon>Russulales</taxon>
        <taxon>Bondarzewiaceae</taxon>
        <taxon>Heterobasidion</taxon>
        <taxon>Heterobasidion annosum species complex</taxon>
    </lineage>
</organism>
<dbReference type="AlphaFoldDB" id="W4K5R4"/>
<reference evidence="9 10" key="1">
    <citation type="journal article" date="2012" name="New Phytol.">
        <title>Insight into trade-off between wood decay and parasitism from the genome of a fungal forest pathogen.</title>
        <authorList>
            <person name="Olson A."/>
            <person name="Aerts A."/>
            <person name="Asiegbu F."/>
            <person name="Belbahri L."/>
            <person name="Bouzid O."/>
            <person name="Broberg A."/>
            <person name="Canback B."/>
            <person name="Coutinho P.M."/>
            <person name="Cullen D."/>
            <person name="Dalman K."/>
            <person name="Deflorio G."/>
            <person name="van Diepen L.T."/>
            <person name="Dunand C."/>
            <person name="Duplessis S."/>
            <person name="Durling M."/>
            <person name="Gonthier P."/>
            <person name="Grimwood J."/>
            <person name="Fossdal C.G."/>
            <person name="Hansson D."/>
            <person name="Henrissat B."/>
            <person name="Hietala A."/>
            <person name="Himmelstrand K."/>
            <person name="Hoffmeister D."/>
            <person name="Hogberg N."/>
            <person name="James T.Y."/>
            <person name="Karlsson M."/>
            <person name="Kohler A."/>
            <person name="Kues U."/>
            <person name="Lee Y.H."/>
            <person name="Lin Y.C."/>
            <person name="Lind M."/>
            <person name="Lindquist E."/>
            <person name="Lombard V."/>
            <person name="Lucas S."/>
            <person name="Lunden K."/>
            <person name="Morin E."/>
            <person name="Murat C."/>
            <person name="Park J."/>
            <person name="Raffaello T."/>
            <person name="Rouze P."/>
            <person name="Salamov A."/>
            <person name="Schmutz J."/>
            <person name="Solheim H."/>
            <person name="Stahlberg J."/>
            <person name="Velez H."/>
            <person name="de Vries R.P."/>
            <person name="Wiebenga A."/>
            <person name="Woodward S."/>
            <person name="Yakovlev I."/>
            <person name="Garbelotto M."/>
            <person name="Martin F."/>
            <person name="Grigoriev I.V."/>
            <person name="Stenlid J."/>
        </authorList>
    </citation>
    <scope>NUCLEOTIDE SEQUENCE [LARGE SCALE GENOMIC DNA]</scope>
    <source>
        <strain evidence="9 10">TC 32-1</strain>
    </source>
</reference>
<evidence type="ECO:0000256" key="4">
    <source>
        <dbReference type="PROSITE-ProRule" id="PRU10141"/>
    </source>
</evidence>
<keyword evidence="5" id="KW-0723">Serine/threonine-protein kinase</keyword>
<dbReference type="Gene3D" id="2.60.200.20">
    <property type="match status" value="1"/>
</dbReference>
<dbReference type="SUPFAM" id="SSF49879">
    <property type="entry name" value="SMAD/FHA domain"/>
    <property type="match status" value="1"/>
</dbReference>
<dbReference type="GeneID" id="20670640"/>
<evidence type="ECO:0000313" key="10">
    <source>
        <dbReference type="Proteomes" id="UP000030671"/>
    </source>
</evidence>
<dbReference type="EMBL" id="KI925459">
    <property type="protein sequence ID" value="ETW81147.1"/>
    <property type="molecule type" value="Genomic_DNA"/>
</dbReference>
<dbReference type="InterPro" id="IPR008271">
    <property type="entry name" value="Ser/Thr_kinase_AS"/>
</dbReference>
<dbReference type="FunCoup" id="W4K5R4">
    <property type="interactions" value="484"/>
</dbReference>
<sequence length="469" mass="51984">MEVPLAFTQDDAPVTSQELQETQVATQLASQSPDVEDVNAHLFGYLSPCNALSNIHRFDLLENKPNKAYTVGRAQTNDIILPGLKISGTHCTITWDGTARATSVTIRDTSTNGTWVNGDKVKRGTSRIIRDGNEIGFGGVAQTNPADDFRFIYRHLACPPMIDGIYARYDLGAELGRGSFATVVQGIHRETSEWYAVKIIHGSRLRGNASLNVFDREITILESLDHPNICHLKEVFMDEEELLVLELVRGGDLLDYIVRNQGLSEPIAKHLTRQMCQALSYIHSMGITHRDLKPENVLLTRDDPPNVKIADFGLAKVVDSLTMLRTMCGTPSYLAPEVVNQTNNEGYDHLVDSWSAGVIVFCMMTNTNPFIEDDEADLKSKVANRTIDWYTLSNTGVSNEAQDFVRRLLDYNPQTRMTLTVALEHPWLSGAAEPSNTPSPHNDPQDGVLADVSMLAALPSEDQMDDDKV</sequence>
<dbReference type="InterPro" id="IPR000253">
    <property type="entry name" value="FHA_dom"/>
</dbReference>
<feature type="domain" description="Protein kinase" evidence="8">
    <location>
        <begin position="169"/>
        <end position="428"/>
    </location>
</feature>
<dbReference type="InParanoid" id="W4K5R4"/>
<evidence type="ECO:0000259" key="8">
    <source>
        <dbReference type="PROSITE" id="PS50011"/>
    </source>
</evidence>
<evidence type="ECO:0000256" key="3">
    <source>
        <dbReference type="ARBA" id="ARBA00022840"/>
    </source>
</evidence>
<keyword evidence="3 4" id="KW-0067">ATP-binding</keyword>
<dbReference type="GO" id="GO:0004674">
    <property type="term" value="F:protein serine/threonine kinase activity"/>
    <property type="evidence" value="ECO:0007669"/>
    <property type="project" value="UniProtKB-KW"/>
</dbReference>
<dbReference type="PROSITE" id="PS00108">
    <property type="entry name" value="PROTEIN_KINASE_ST"/>
    <property type="match status" value="1"/>
</dbReference>
<feature type="binding site" evidence="4">
    <location>
        <position position="198"/>
    </location>
    <ligand>
        <name>ATP</name>
        <dbReference type="ChEBI" id="CHEBI:30616"/>
    </ligand>
</feature>
<evidence type="ECO:0000256" key="2">
    <source>
        <dbReference type="ARBA" id="ARBA00022741"/>
    </source>
</evidence>
<dbReference type="PROSITE" id="PS50006">
    <property type="entry name" value="FHA_DOMAIN"/>
    <property type="match status" value="1"/>
</dbReference>
<evidence type="ECO:0000256" key="1">
    <source>
        <dbReference type="ARBA" id="ARBA00005575"/>
    </source>
</evidence>
<dbReference type="STRING" id="747525.W4K5R4"/>
<dbReference type="Pfam" id="PF00498">
    <property type="entry name" value="FHA"/>
    <property type="match status" value="1"/>
</dbReference>
<keyword evidence="5" id="KW-0808">Transferase</keyword>
<feature type="domain" description="FHA" evidence="7">
    <location>
        <begin position="69"/>
        <end position="121"/>
    </location>
</feature>
<dbReference type="HOGENOM" id="CLU_000288_63_47_1"/>
<name>W4K5R4_HETIT</name>
<accession>W4K5R4</accession>
<keyword evidence="2 4" id="KW-0547">Nucleotide-binding</keyword>
<dbReference type="eggNOG" id="KOG0615">
    <property type="taxonomic scope" value="Eukaryota"/>
</dbReference>
<dbReference type="InterPro" id="IPR017441">
    <property type="entry name" value="Protein_kinase_ATP_BS"/>
</dbReference>
<dbReference type="OrthoDB" id="10252171at2759"/>
<dbReference type="InterPro" id="IPR008984">
    <property type="entry name" value="SMAD_FHA_dom_sf"/>
</dbReference>
<dbReference type="GO" id="GO:0005524">
    <property type="term" value="F:ATP binding"/>
    <property type="evidence" value="ECO:0007669"/>
    <property type="project" value="UniProtKB-UniRule"/>
</dbReference>
<dbReference type="CDD" id="cd05117">
    <property type="entry name" value="STKc_CAMK"/>
    <property type="match status" value="1"/>
</dbReference>
<dbReference type="PROSITE" id="PS50011">
    <property type="entry name" value="PROTEIN_KINASE_DOM"/>
    <property type="match status" value="1"/>
</dbReference>
<evidence type="ECO:0000256" key="6">
    <source>
        <dbReference type="SAM" id="MobiDB-lite"/>
    </source>
</evidence>